<sequence>MKKLMLAALGVVLLGGCVGMRDITANDLRKPEHAAQTLYFDKSVQQVNQALFEHATGCRSLGTISADPTGSRIVVTDEGMGLTKLAVWALVDIDADGSGVRLTSYDYYHNKNTRHFIGEVINAISDPKTCS</sequence>
<protein>
    <recommendedName>
        <fullName evidence="3">Lipoprotein</fullName>
    </recommendedName>
</protein>
<evidence type="ECO:0000313" key="1">
    <source>
        <dbReference type="EMBL" id="KAA0998582.1"/>
    </source>
</evidence>
<gene>
    <name evidence="1" type="ORF">FVF58_44105</name>
</gene>
<comment type="caution">
    <text evidence="1">The sequence shown here is derived from an EMBL/GenBank/DDBJ whole genome shotgun (WGS) entry which is preliminary data.</text>
</comment>
<reference evidence="1 2" key="1">
    <citation type="submission" date="2019-08" db="EMBL/GenBank/DDBJ databases">
        <title>Paraburkholderia sp. DCY113.</title>
        <authorList>
            <person name="Kang J."/>
        </authorList>
    </citation>
    <scope>NUCLEOTIDE SEQUENCE [LARGE SCALE GENOMIC DNA]</scope>
    <source>
        <strain evidence="1 2">DCY113</strain>
    </source>
</reference>
<evidence type="ECO:0000313" key="2">
    <source>
        <dbReference type="Proteomes" id="UP000325273"/>
    </source>
</evidence>
<dbReference type="Proteomes" id="UP000325273">
    <property type="component" value="Unassembled WGS sequence"/>
</dbReference>
<keyword evidence="2" id="KW-1185">Reference proteome</keyword>
<dbReference type="AlphaFoldDB" id="A0A5B0G5T2"/>
<dbReference type="EMBL" id="VTUZ01000056">
    <property type="protein sequence ID" value="KAA0998582.1"/>
    <property type="molecule type" value="Genomic_DNA"/>
</dbReference>
<dbReference type="RefSeq" id="WP_149675881.1">
    <property type="nucleotide sequence ID" value="NZ_VTUZ01000056.1"/>
</dbReference>
<proteinExistence type="predicted"/>
<evidence type="ECO:0008006" key="3">
    <source>
        <dbReference type="Google" id="ProtNLM"/>
    </source>
</evidence>
<organism evidence="1 2">
    <name type="scientific">Paraburkholderia panacisoli</name>
    <dbReference type="NCBI Taxonomy" id="2603818"/>
    <lineage>
        <taxon>Bacteria</taxon>
        <taxon>Pseudomonadati</taxon>
        <taxon>Pseudomonadota</taxon>
        <taxon>Betaproteobacteria</taxon>
        <taxon>Burkholderiales</taxon>
        <taxon>Burkholderiaceae</taxon>
        <taxon>Paraburkholderia</taxon>
    </lineage>
</organism>
<accession>A0A5B0G5T2</accession>
<name>A0A5B0G5T2_9BURK</name>
<dbReference type="PROSITE" id="PS51257">
    <property type="entry name" value="PROKAR_LIPOPROTEIN"/>
    <property type="match status" value="1"/>
</dbReference>